<dbReference type="Pfam" id="PF07787">
    <property type="entry name" value="TMEM43"/>
    <property type="match status" value="1"/>
</dbReference>
<comment type="caution">
    <text evidence="11">The sequence shown here is derived from an EMBL/GenBank/DDBJ whole genome shotgun (WGS) entry which is preliminary data.</text>
</comment>
<dbReference type="GO" id="GO:0006629">
    <property type="term" value="P:lipid metabolic process"/>
    <property type="evidence" value="ECO:0007669"/>
    <property type="project" value="TreeGrafter"/>
</dbReference>
<evidence type="ECO:0000256" key="7">
    <source>
        <dbReference type="ARBA" id="ARBA00022989"/>
    </source>
</evidence>
<evidence type="ECO:0000256" key="1">
    <source>
        <dbReference type="ARBA" id="ARBA00004127"/>
    </source>
</evidence>
<evidence type="ECO:0000256" key="5">
    <source>
        <dbReference type="ARBA" id="ARBA00022692"/>
    </source>
</evidence>
<organism evidence="11 12">
    <name type="scientific">Acanthosepion pharaonis</name>
    <name type="common">Pharaoh cuttlefish</name>
    <name type="synonym">Sepia pharaonis</name>
    <dbReference type="NCBI Taxonomy" id="158019"/>
    <lineage>
        <taxon>Eukaryota</taxon>
        <taxon>Metazoa</taxon>
        <taxon>Spiralia</taxon>
        <taxon>Lophotrochozoa</taxon>
        <taxon>Mollusca</taxon>
        <taxon>Cephalopoda</taxon>
        <taxon>Coleoidea</taxon>
        <taxon>Decapodiformes</taxon>
        <taxon>Sepiida</taxon>
        <taxon>Sepiina</taxon>
        <taxon>Sepiidae</taxon>
        <taxon>Acanthosepion</taxon>
    </lineage>
</organism>
<gene>
    <name evidence="11" type="ORF">SPHA_29299</name>
</gene>
<keyword evidence="5 10" id="KW-0812">Transmembrane</keyword>
<feature type="transmembrane region" description="Helical" evidence="10">
    <location>
        <begin position="367"/>
        <end position="384"/>
    </location>
</feature>
<evidence type="ECO:0000256" key="9">
    <source>
        <dbReference type="ARBA" id="ARBA00023242"/>
    </source>
</evidence>
<keyword evidence="6" id="KW-0256">Endoplasmic reticulum</keyword>
<dbReference type="GO" id="GO:0005637">
    <property type="term" value="C:nuclear inner membrane"/>
    <property type="evidence" value="ECO:0007669"/>
    <property type="project" value="TreeGrafter"/>
</dbReference>
<protein>
    <recommendedName>
        <fullName evidence="13">Transmembrane protein 43</fullName>
    </recommendedName>
</protein>
<dbReference type="PANTHER" id="PTHR13416:SF2">
    <property type="entry name" value="TRANSMEMBRANE PROTEIN 43"/>
    <property type="match status" value="1"/>
</dbReference>
<evidence type="ECO:0000256" key="8">
    <source>
        <dbReference type="ARBA" id="ARBA00023136"/>
    </source>
</evidence>
<dbReference type="OrthoDB" id="410725at2759"/>
<proteinExistence type="inferred from homology"/>
<evidence type="ECO:0000256" key="4">
    <source>
        <dbReference type="ARBA" id="ARBA00006627"/>
    </source>
</evidence>
<keyword evidence="9" id="KW-0539">Nucleus</keyword>
<feature type="transmembrane region" description="Helical" evidence="10">
    <location>
        <begin position="302"/>
        <end position="324"/>
    </location>
</feature>
<evidence type="ECO:0000256" key="3">
    <source>
        <dbReference type="ARBA" id="ARBA00004586"/>
    </source>
</evidence>
<feature type="transmembrane region" description="Helical" evidence="10">
    <location>
        <begin position="336"/>
        <end position="360"/>
    </location>
</feature>
<dbReference type="InterPro" id="IPR012430">
    <property type="entry name" value="TMEM43_fam"/>
</dbReference>
<dbReference type="EMBL" id="CAHIKZ030001165">
    <property type="protein sequence ID" value="CAE1255011.1"/>
    <property type="molecule type" value="Genomic_DNA"/>
</dbReference>
<evidence type="ECO:0000256" key="2">
    <source>
        <dbReference type="ARBA" id="ARBA00004259"/>
    </source>
</evidence>
<dbReference type="AlphaFoldDB" id="A0A812C7T6"/>
<comment type="subcellular location">
    <subcellularLocation>
        <location evidence="1">Endomembrane system</location>
        <topology evidence="1">Multi-pass membrane protein</topology>
    </subcellularLocation>
    <subcellularLocation>
        <location evidence="3">Endoplasmic reticulum membrane</location>
    </subcellularLocation>
    <subcellularLocation>
        <location evidence="2">Nucleus envelope</location>
    </subcellularLocation>
</comment>
<feature type="transmembrane region" description="Helical" evidence="10">
    <location>
        <begin position="27"/>
        <end position="46"/>
    </location>
</feature>
<dbReference type="GO" id="GO:0071763">
    <property type="term" value="P:nuclear membrane organization"/>
    <property type="evidence" value="ECO:0007669"/>
    <property type="project" value="TreeGrafter"/>
</dbReference>
<evidence type="ECO:0008006" key="13">
    <source>
        <dbReference type="Google" id="ProtNLM"/>
    </source>
</evidence>
<keyword evidence="12" id="KW-1185">Reference proteome</keyword>
<sequence length="399" mass="45258">MISGKDSITVVSHKDQPGICQRISNSLMAVIAGFLLLPMSCYLLYYNEGQSVMRAKSLDEGLSKVILLDTTEVAFEENNGKLVYASGPISTDKVVTDPYFNVAIHAAKLKRVVEMYQWVEHTSKHEVVENGKIRKEITYSYLKEWKTHHVDSSKFQDASHSNPSSMVVESATFTAKPVKLGNFYLSDSLVKQINDYKPLPTSFLVQHDDYSPEISQIYQGRDPNNPMIGDLRIRYSFAGTVVEGDAELGTVTEISVVARQIFNQLAHYQTQAGGTLELLHIGKWSPEQIFNKEHSENNMHTWILRAIGFITAFFAFHCLTNIFHTLVDWVPLINQLVYLGLFFLNVFLATSFTVTVIAFCWLMFRPLYASALLLLVSIPWMLGWKRRGKAISARYLHKE</sequence>
<reference evidence="11" key="1">
    <citation type="submission" date="2021-01" db="EMBL/GenBank/DDBJ databases">
        <authorList>
            <person name="Li R."/>
            <person name="Bekaert M."/>
        </authorList>
    </citation>
    <scope>NUCLEOTIDE SEQUENCE</scope>
    <source>
        <strain evidence="11">Farmed</strain>
    </source>
</reference>
<keyword evidence="8 10" id="KW-0472">Membrane</keyword>
<evidence type="ECO:0000313" key="12">
    <source>
        <dbReference type="Proteomes" id="UP000597762"/>
    </source>
</evidence>
<dbReference type="Proteomes" id="UP000597762">
    <property type="component" value="Unassembled WGS sequence"/>
</dbReference>
<evidence type="ECO:0000256" key="6">
    <source>
        <dbReference type="ARBA" id="ARBA00022824"/>
    </source>
</evidence>
<evidence type="ECO:0000313" key="11">
    <source>
        <dbReference type="EMBL" id="CAE1255011.1"/>
    </source>
</evidence>
<keyword evidence="7 10" id="KW-1133">Transmembrane helix</keyword>
<comment type="similarity">
    <text evidence="4">Belongs to the TMEM43 family.</text>
</comment>
<dbReference type="GO" id="GO:0005789">
    <property type="term" value="C:endoplasmic reticulum membrane"/>
    <property type="evidence" value="ECO:0007669"/>
    <property type="project" value="UniProtKB-SubCell"/>
</dbReference>
<dbReference type="PANTHER" id="PTHR13416">
    <property type="match status" value="1"/>
</dbReference>
<evidence type="ECO:0000256" key="10">
    <source>
        <dbReference type="SAM" id="Phobius"/>
    </source>
</evidence>
<accession>A0A812C7T6</accession>
<name>A0A812C7T6_ACAPH</name>